<evidence type="ECO:0000256" key="2">
    <source>
        <dbReference type="SAM" id="Phobius"/>
    </source>
</evidence>
<dbReference type="Proteomes" id="UP000566071">
    <property type="component" value="Unassembled WGS sequence"/>
</dbReference>
<evidence type="ECO:0000256" key="1">
    <source>
        <dbReference type="SAM" id="MobiDB-lite"/>
    </source>
</evidence>
<keyword evidence="4" id="KW-1185">Reference proteome</keyword>
<evidence type="ECO:0000313" key="4">
    <source>
        <dbReference type="Proteomes" id="UP000566071"/>
    </source>
</evidence>
<dbReference type="EMBL" id="JABFCR010000017">
    <property type="protein sequence ID" value="NNU33679.1"/>
    <property type="molecule type" value="Genomic_DNA"/>
</dbReference>
<dbReference type="RefSeq" id="WP_175269366.1">
    <property type="nucleotide sequence ID" value="NZ_JABFCR010000017.1"/>
</dbReference>
<gene>
    <name evidence="3" type="ORF">HK413_05125</name>
</gene>
<proteinExistence type="predicted"/>
<sequence>MNLFKNKTSGADNDRLAASLARKIVKFQRQISGRLNRWFNAFSINQKKRVVIIFGSLIAAVLIGGLFYPSYTIPKLSQNYSSAHIGQASDTPKPQLSKRQLTDSLTKRK</sequence>
<feature type="transmembrane region" description="Helical" evidence="2">
    <location>
        <begin position="50"/>
        <end position="71"/>
    </location>
</feature>
<evidence type="ECO:0000313" key="3">
    <source>
        <dbReference type="EMBL" id="NNU33679.1"/>
    </source>
</evidence>
<name>A0ABX1W358_9SPHI</name>
<accession>A0ABX1W358</accession>
<comment type="caution">
    <text evidence="3">The sequence shown here is derived from an EMBL/GenBank/DDBJ whole genome shotgun (WGS) entry which is preliminary data.</text>
</comment>
<keyword evidence="2" id="KW-0812">Transmembrane</keyword>
<keyword evidence="2" id="KW-0472">Membrane</keyword>
<keyword evidence="2" id="KW-1133">Transmembrane helix</keyword>
<feature type="region of interest" description="Disordered" evidence="1">
    <location>
        <begin position="84"/>
        <end position="109"/>
    </location>
</feature>
<protein>
    <submittedName>
        <fullName evidence="3">Uncharacterized protein</fullName>
    </submittedName>
</protein>
<organism evidence="3 4">
    <name type="scientific">Mucilaginibacter humi</name>
    <dbReference type="NCBI Taxonomy" id="2732510"/>
    <lineage>
        <taxon>Bacteria</taxon>
        <taxon>Pseudomonadati</taxon>
        <taxon>Bacteroidota</taxon>
        <taxon>Sphingobacteriia</taxon>
        <taxon>Sphingobacteriales</taxon>
        <taxon>Sphingobacteriaceae</taxon>
        <taxon>Mucilaginibacter</taxon>
    </lineage>
</organism>
<reference evidence="3 4" key="1">
    <citation type="submission" date="2020-05" db="EMBL/GenBank/DDBJ databases">
        <authorList>
            <person name="Khan S.A."/>
            <person name="Jeon C.O."/>
            <person name="Chun B.H."/>
        </authorList>
    </citation>
    <scope>NUCLEOTIDE SEQUENCE [LARGE SCALE GENOMIC DNA]</scope>
    <source>
        <strain evidence="3 4">S1162</strain>
    </source>
</reference>